<comment type="caution">
    <text evidence="1">The sequence shown here is derived from an EMBL/GenBank/DDBJ whole genome shotgun (WGS) entry which is preliminary data.</text>
</comment>
<gene>
    <name evidence="1" type="ORF">Lsan_4183</name>
</gene>
<dbReference type="AlphaFoldDB" id="A0A0W0Y9Z6"/>
<protein>
    <submittedName>
        <fullName evidence="1">Uncharacterized protein</fullName>
    </submittedName>
</protein>
<accession>A0A0W0Y9Z6</accession>
<sequence>MIDYGIICEIISASSFRKISNKAYLLHFFAVLMTKFRKYLMRNRALNFLILCAMSTASFANDPDKNNPMIAGWPNYLAMGTITNGALQEPTNIRVDSVFTYNGAGGDGDPGKIETPYKIWNMINMAKNIKTNTGYSVNPVLVEYGWQLSGGWNPDSVTHLDDLTKHFFNLMFLSKTLEDNAYSNTGYYGTILLNPDMLGYLGNTNRVETVKSLIIPVGQAVSDAYCMMTKKVDYNSTNTPNCNYGWENKPVIINGTPTDLLFWLKSKTDNYTAGQTFAVCVNEYALPLCSASATSDVPDFTDNFNGWLQAQNWMAKYFGPHVALGVHENISAVPEGGWWIHQGTSAVRPYVDKVLADLKSFELFTGTYKPDFIYFDRYGADDYSSKFPNLLINQATFYNDTAWQNFLTMTKGISEGLGEQAGKDYIPAMLWQIPAAHIPTQDEPILDAHEEGTAPVYFFGDPNLQKDLSNIASWINHDITRLPAAYSICADKSATQCLTLNNFNWAHNNTDQLKSAIDAHIFAILWGAGAFATGVWEVPGTTFPDNGWMAKKLSIYYKNPQFL</sequence>
<proteinExistence type="predicted"/>
<dbReference type="STRING" id="45074.Lsan_4183"/>
<organism evidence="1 2">
    <name type="scientific">Legionella santicrucis</name>
    <dbReference type="NCBI Taxonomy" id="45074"/>
    <lineage>
        <taxon>Bacteria</taxon>
        <taxon>Pseudomonadati</taxon>
        <taxon>Pseudomonadota</taxon>
        <taxon>Gammaproteobacteria</taxon>
        <taxon>Legionellales</taxon>
        <taxon>Legionellaceae</taxon>
        <taxon>Legionella</taxon>
    </lineage>
</organism>
<dbReference type="PATRIC" id="fig|45074.5.peg.4497"/>
<dbReference type="EMBL" id="LNYU01000091">
    <property type="protein sequence ID" value="KTD53773.1"/>
    <property type="molecule type" value="Genomic_DNA"/>
</dbReference>
<evidence type="ECO:0000313" key="2">
    <source>
        <dbReference type="Proteomes" id="UP000054703"/>
    </source>
</evidence>
<reference evidence="1 2" key="1">
    <citation type="submission" date="2015-11" db="EMBL/GenBank/DDBJ databases">
        <title>Genomic analysis of 38 Legionella species identifies large and diverse effector repertoires.</title>
        <authorList>
            <person name="Burstein D."/>
            <person name="Amaro F."/>
            <person name="Zusman T."/>
            <person name="Lifshitz Z."/>
            <person name="Cohen O."/>
            <person name="Gilbert J.A."/>
            <person name="Pupko T."/>
            <person name="Shuman H.A."/>
            <person name="Segal G."/>
        </authorList>
    </citation>
    <scope>NUCLEOTIDE SEQUENCE [LARGE SCALE GENOMIC DNA]</scope>
    <source>
        <strain evidence="1 2">SC-63-C7</strain>
    </source>
</reference>
<evidence type="ECO:0000313" key="1">
    <source>
        <dbReference type="EMBL" id="KTD53773.1"/>
    </source>
</evidence>
<dbReference type="Proteomes" id="UP000054703">
    <property type="component" value="Unassembled WGS sequence"/>
</dbReference>
<name>A0A0W0Y9Z6_9GAMM</name>
<keyword evidence="2" id="KW-1185">Reference proteome</keyword>